<feature type="compositionally biased region" description="Polar residues" evidence="1">
    <location>
        <begin position="603"/>
        <end position="625"/>
    </location>
</feature>
<organism evidence="3 4">
    <name type="scientific">Danaus chrysippus</name>
    <name type="common">African queen</name>
    <dbReference type="NCBI Taxonomy" id="151541"/>
    <lineage>
        <taxon>Eukaryota</taxon>
        <taxon>Metazoa</taxon>
        <taxon>Ecdysozoa</taxon>
        <taxon>Arthropoda</taxon>
        <taxon>Hexapoda</taxon>
        <taxon>Insecta</taxon>
        <taxon>Pterygota</taxon>
        <taxon>Neoptera</taxon>
        <taxon>Endopterygota</taxon>
        <taxon>Lepidoptera</taxon>
        <taxon>Glossata</taxon>
        <taxon>Ditrysia</taxon>
        <taxon>Papilionoidea</taxon>
        <taxon>Nymphalidae</taxon>
        <taxon>Danainae</taxon>
        <taxon>Danaini</taxon>
        <taxon>Danaina</taxon>
        <taxon>Danaus</taxon>
        <taxon>Anosia</taxon>
    </lineage>
</organism>
<gene>
    <name evidence="3" type="ORF">DCHRY22_LOCUS11931</name>
</gene>
<feature type="compositionally biased region" description="Polar residues" evidence="1">
    <location>
        <begin position="60"/>
        <end position="82"/>
    </location>
</feature>
<feature type="transmembrane region" description="Helical" evidence="2">
    <location>
        <begin position="378"/>
        <end position="401"/>
    </location>
</feature>
<dbReference type="Proteomes" id="UP000789524">
    <property type="component" value="Unassembled WGS sequence"/>
</dbReference>
<dbReference type="AlphaFoldDB" id="A0A8J2R372"/>
<evidence type="ECO:0000256" key="2">
    <source>
        <dbReference type="SAM" id="Phobius"/>
    </source>
</evidence>
<feature type="region of interest" description="Disordered" evidence="1">
    <location>
        <begin position="444"/>
        <end position="463"/>
    </location>
</feature>
<protein>
    <submittedName>
        <fullName evidence="3">(African queen) hypothetical protein</fullName>
    </submittedName>
</protein>
<keyword evidence="4" id="KW-1185">Reference proteome</keyword>
<dbReference type="EMBL" id="CAKASE010000074">
    <property type="protein sequence ID" value="CAG9576184.1"/>
    <property type="molecule type" value="Genomic_DNA"/>
</dbReference>
<sequence length="625" mass="70546">MESSAGEEDDEEVYFENNRQLLADLEDEEFVEDMDIPVESSTVDPPLIFDNHNDPILENLSETPQPSDQRNGTARPRQSQCWSEEDITKLRTRRYFENIIPQPVSPDKVNAKFVDELLKYFNNALQTVEKGVDTKKKVILNEVLADTIGAHLRSEILPNVRLAYYAGYVPYRKAKSLHDFYDEIKFILNTQGLGWKNCRSVPTLRNLTVEKIRIGTGKLTDPCARLITKRDEKSCIHIPLPKSDDKFRPGAIVLPLKVDGLVNLVSPSSDNILLKYYITASRCILNNSPESCRHSDFVSFNNDLWHWMKRDVAPRLVDEKLYSAYGGVLRVAAAVQNYGKGLSRRNLFEYQDSGVSMWHPWKALKESYIYIDRDWTPYLYVVVILMIGIAIVLVQILYSYIIGDYNCNCKGPSQQSLDSKDISYAKVDSNIPAMLPSHQSTVCYSEDKGPKLPTSKTKSSTIGSIKTRHDLQEITENLSDNENKSDVSLTVSLSSVDVKGKVIDVGRVETIQSPPKLEASITQIKIDKPLPKTKPQTPLYSTSTVTNSDVTYQRAQLTDSMSSSSTSARTISSTSSKSRCRRSRASRDLAWSRRVISKHSLHRSTSGTEGTEFDVTSYTTPKSHR</sequence>
<keyword evidence="2" id="KW-0472">Membrane</keyword>
<feature type="compositionally biased region" description="Low complexity" evidence="1">
    <location>
        <begin position="454"/>
        <end position="463"/>
    </location>
</feature>
<name>A0A8J2R372_9NEOP</name>
<proteinExistence type="predicted"/>
<keyword evidence="2" id="KW-0812">Transmembrane</keyword>
<accession>A0A8J2R372</accession>
<feature type="region of interest" description="Disordered" evidence="1">
    <location>
        <begin position="48"/>
        <end position="82"/>
    </location>
</feature>
<feature type="region of interest" description="Disordered" evidence="1">
    <location>
        <begin position="558"/>
        <end position="625"/>
    </location>
</feature>
<keyword evidence="2" id="KW-1133">Transmembrane helix</keyword>
<reference evidence="3" key="1">
    <citation type="submission" date="2021-09" db="EMBL/GenBank/DDBJ databases">
        <authorList>
            <person name="Martin H S."/>
        </authorList>
    </citation>
    <scope>NUCLEOTIDE SEQUENCE</scope>
</reference>
<evidence type="ECO:0000256" key="1">
    <source>
        <dbReference type="SAM" id="MobiDB-lite"/>
    </source>
</evidence>
<dbReference type="OrthoDB" id="6614503at2759"/>
<evidence type="ECO:0000313" key="3">
    <source>
        <dbReference type="EMBL" id="CAG9576184.1"/>
    </source>
</evidence>
<evidence type="ECO:0000313" key="4">
    <source>
        <dbReference type="Proteomes" id="UP000789524"/>
    </source>
</evidence>
<comment type="caution">
    <text evidence="3">The sequence shown here is derived from an EMBL/GenBank/DDBJ whole genome shotgun (WGS) entry which is preliminary data.</text>
</comment>
<feature type="compositionally biased region" description="Low complexity" evidence="1">
    <location>
        <begin position="560"/>
        <end position="577"/>
    </location>
</feature>